<feature type="transmembrane region" description="Helical" evidence="1">
    <location>
        <begin position="53"/>
        <end position="79"/>
    </location>
</feature>
<reference evidence="2 3" key="1">
    <citation type="submission" date="2021-01" db="EMBL/GenBank/DDBJ databases">
        <title>WGS of actinomycetes isolated from Thailand.</title>
        <authorList>
            <person name="Thawai C."/>
        </authorList>
    </citation>
    <scope>NUCLEOTIDE SEQUENCE [LARGE SCALE GENOMIC DNA]</scope>
    <source>
        <strain evidence="2 3">LPG 2</strain>
    </source>
</reference>
<gene>
    <name evidence="2" type="ORF">JK358_20855</name>
</gene>
<dbReference type="Proteomes" id="UP000602198">
    <property type="component" value="Unassembled WGS sequence"/>
</dbReference>
<organism evidence="2 3">
    <name type="scientific">Nocardia acididurans</name>
    <dbReference type="NCBI Taxonomy" id="2802282"/>
    <lineage>
        <taxon>Bacteria</taxon>
        <taxon>Bacillati</taxon>
        <taxon>Actinomycetota</taxon>
        <taxon>Actinomycetes</taxon>
        <taxon>Mycobacteriales</taxon>
        <taxon>Nocardiaceae</taxon>
        <taxon>Nocardia</taxon>
    </lineage>
</organism>
<protein>
    <submittedName>
        <fullName evidence="2">Uncharacterized protein</fullName>
    </submittedName>
</protein>
<sequence length="95" mass="10378">MADVWRIVRGLGLAIALAFLFELGFLVWTGPHPDCAINDSVGPCGLWDTVRTYAVLLLGFAMLMGVTAWATWILATWAVRRIVATGQKNPSFLGE</sequence>
<keyword evidence="1" id="KW-0812">Transmembrane</keyword>
<name>A0ABS1M886_9NOCA</name>
<evidence type="ECO:0000313" key="2">
    <source>
        <dbReference type="EMBL" id="MBL1076850.1"/>
    </source>
</evidence>
<dbReference type="EMBL" id="JAERRJ010000007">
    <property type="protein sequence ID" value="MBL1076850.1"/>
    <property type="molecule type" value="Genomic_DNA"/>
</dbReference>
<evidence type="ECO:0000313" key="3">
    <source>
        <dbReference type="Proteomes" id="UP000602198"/>
    </source>
</evidence>
<proteinExistence type="predicted"/>
<keyword evidence="3" id="KW-1185">Reference proteome</keyword>
<accession>A0ABS1M886</accession>
<evidence type="ECO:0000256" key="1">
    <source>
        <dbReference type="SAM" id="Phobius"/>
    </source>
</evidence>
<keyword evidence="1" id="KW-1133">Transmembrane helix</keyword>
<comment type="caution">
    <text evidence="2">The sequence shown here is derived from an EMBL/GenBank/DDBJ whole genome shotgun (WGS) entry which is preliminary data.</text>
</comment>
<keyword evidence="1" id="KW-0472">Membrane</keyword>
<dbReference type="RefSeq" id="WP_201949376.1">
    <property type="nucleotide sequence ID" value="NZ_JAERRJ010000007.1"/>
</dbReference>